<accession>A0AA48HLW3</accession>
<dbReference type="EMBL" id="AP027272">
    <property type="protein sequence ID" value="BDX07644.1"/>
    <property type="molecule type" value="Genomic_DNA"/>
</dbReference>
<evidence type="ECO:0000313" key="1">
    <source>
        <dbReference type="EMBL" id="BDX07644.1"/>
    </source>
</evidence>
<dbReference type="AlphaFoldDB" id="A0AA48HLW3"/>
<proteinExistence type="predicted"/>
<dbReference type="KEGG" id="pmaw:MACH26_31650"/>
<keyword evidence="2" id="KW-1185">Reference proteome</keyword>
<gene>
    <name evidence="1" type="ORF">MACH26_31650</name>
</gene>
<organism evidence="1 2">
    <name type="scientific">Planctobacterium marinum</name>
    <dbReference type="NCBI Taxonomy" id="1631968"/>
    <lineage>
        <taxon>Bacteria</taxon>
        <taxon>Pseudomonadati</taxon>
        <taxon>Pseudomonadota</taxon>
        <taxon>Gammaproteobacteria</taxon>
        <taxon>Alteromonadales</taxon>
        <taxon>Alteromonadaceae</taxon>
        <taxon>Planctobacterium</taxon>
    </lineage>
</organism>
<dbReference type="Proteomes" id="UP001333710">
    <property type="component" value="Chromosome"/>
</dbReference>
<evidence type="ECO:0000313" key="2">
    <source>
        <dbReference type="Proteomes" id="UP001333710"/>
    </source>
</evidence>
<protein>
    <submittedName>
        <fullName evidence="1">Uncharacterized protein</fullName>
    </submittedName>
</protein>
<reference evidence="1" key="1">
    <citation type="submission" date="2023-01" db="EMBL/GenBank/DDBJ databases">
        <title>Complete genome sequence of Planctobacterium marinum strain Dej080120_11.</title>
        <authorList>
            <person name="Ueki S."/>
            <person name="Maruyama F."/>
        </authorList>
    </citation>
    <scope>NUCLEOTIDE SEQUENCE</scope>
    <source>
        <strain evidence="1">Dej080120_11</strain>
    </source>
</reference>
<dbReference type="SUPFAM" id="SSF109604">
    <property type="entry name" value="HD-domain/PDEase-like"/>
    <property type="match status" value="1"/>
</dbReference>
<name>A0AA48HLW3_9ALTE</name>
<dbReference type="Gene3D" id="1.10.3210.10">
    <property type="entry name" value="Hypothetical protein af1432"/>
    <property type="match status" value="1"/>
</dbReference>
<sequence>MRSDPVTNSSTTTHKIPSSARIAELYKTLIKLDIRFEKQDVSASHVEQTELFCERFLETLINYPAPLLAQLHYNKSNLNYFYNFQFNSLVFCGLLLLRNNFNLTTAQQILSGVLTWCITAKPEIEARAGQKSEDSECNFSKIKTQLIRALSHYQRQIWVELLTHTSAKAMSQLQRLVTCRNTVSPNNDYLSVTLYMASLVTRAPDKAAISYSKAMVKITQTCHCFALSLIEPLMDYPGTILPGSTLLLSDNQRALYLGRHQSELYCLTYSASLKNYDEEISAITESQIRKVAAPGILNNIKLADKWWGQAWQELQTINKVSDSQKIYARGFRLDKPPESLVAVIEHLSAQDIDIDQLIALIESEPSFADHLQLTASQQSRANLRINNVKHGLLMHGFERTQSVLVEKALTSRLSQHRFPMQDIIYQFVKLWSSFAHAIALRHPKFIPEQASCWVYFAAAGLFTHGELKLKQHWQYSNTDSTRDSHKIQLKQPQMLWQHAYKLACSWAQDKAIRDALRDGLAKQSLPPTAKRSLPHVLLNLSLNLASSLFFEGEAPEFDSDEYLQQYCQRLAIDRGSYRDICQETVKNSHNYWPIHNKCLFGNG</sequence>